<dbReference type="EMBL" id="RBOW01001017">
    <property type="protein sequence ID" value="RMN17105.1"/>
    <property type="molecule type" value="Genomic_DNA"/>
</dbReference>
<reference evidence="1 2" key="1">
    <citation type="submission" date="2018-08" db="EMBL/GenBank/DDBJ databases">
        <title>Recombination of ecologically and evolutionarily significant loci maintains genetic cohesion in the Pseudomonas syringae species complex.</title>
        <authorList>
            <person name="Dillon M."/>
            <person name="Thakur S."/>
            <person name="Almeida R.N.D."/>
            <person name="Weir B.S."/>
            <person name="Guttman D.S."/>
        </authorList>
    </citation>
    <scope>NUCLEOTIDE SEQUENCE [LARGE SCALE GENOMIC DNA]</scope>
    <source>
        <strain evidence="1 2">ICMP 2821</strain>
    </source>
</reference>
<dbReference type="Proteomes" id="UP000281372">
    <property type="component" value="Unassembled WGS sequence"/>
</dbReference>
<gene>
    <name evidence="1" type="ORF">ALQ64_03145</name>
</gene>
<proteinExistence type="predicted"/>
<name>A0A3M3K438_PSECA</name>
<sequence>MNTDELENERQQVFCYSTQDLKTFYIGWINDCDLVESRILRPLIDDLFPDLNVDQLRYIGRVIATT</sequence>
<comment type="caution">
    <text evidence="1">The sequence shown here is derived from an EMBL/GenBank/DDBJ whole genome shotgun (WGS) entry which is preliminary data.</text>
</comment>
<organism evidence="1 2">
    <name type="scientific">Pseudomonas cannabina</name>
    <dbReference type="NCBI Taxonomy" id="86840"/>
    <lineage>
        <taxon>Bacteria</taxon>
        <taxon>Pseudomonadati</taxon>
        <taxon>Pseudomonadota</taxon>
        <taxon>Gammaproteobacteria</taxon>
        <taxon>Pseudomonadales</taxon>
        <taxon>Pseudomonadaceae</taxon>
        <taxon>Pseudomonas</taxon>
    </lineage>
</organism>
<accession>A0A3M3K438</accession>
<evidence type="ECO:0000313" key="1">
    <source>
        <dbReference type="EMBL" id="RMN17105.1"/>
    </source>
</evidence>
<protein>
    <submittedName>
        <fullName evidence="1">Uncharacterized protein</fullName>
    </submittedName>
</protein>
<evidence type="ECO:0000313" key="2">
    <source>
        <dbReference type="Proteomes" id="UP000281372"/>
    </source>
</evidence>
<dbReference type="AlphaFoldDB" id="A0A3M3K438"/>